<accession>A0AAE0F8Y1</accession>
<dbReference type="InterPro" id="IPR029063">
    <property type="entry name" value="SAM-dependent_MTases_sf"/>
</dbReference>
<dbReference type="InterPro" id="IPR019410">
    <property type="entry name" value="Methyltransf_16"/>
</dbReference>
<dbReference type="SUPFAM" id="SSF53335">
    <property type="entry name" value="S-adenosyl-L-methionine-dependent methyltransferases"/>
    <property type="match status" value="1"/>
</dbReference>
<feature type="region of interest" description="Disordered" evidence="1">
    <location>
        <begin position="319"/>
        <end position="342"/>
    </location>
</feature>
<feature type="region of interest" description="Disordered" evidence="1">
    <location>
        <begin position="393"/>
        <end position="412"/>
    </location>
</feature>
<evidence type="ECO:0000313" key="3">
    <source>
        <dbReference type="Proteomes" id="UP001190700"/>
    </source>
</evidence>
<dbReference type="PANTHER" id="PTHR14614">
    <property type="entry name" value="HEPATOCELLULAR CARCINOMA-ASSOCIATED ANTIGEN"/>
    <property type="match status" value="1"/>
</dbReference>
<keyword evidence="3" id="KW-1185">Reference proteome</keyword>
<dbReference type="Proteomes" id="UP001190700">
    <property type="component" value="Unassembled WGS sequence"/>
</dbReference>
<reference evidence="2 3" key="1">
    <citation type="journal article" date="2015" name="Genome Biol. Evol.">
        <title>Comparative Genomics of a Bacterivorous Green Alga Reveals Evolutionary Causalities and Consequences of Phago-Mixotrophic Mode of Nutrition.</title>
        <authorList>
            <person name="Burns J.A."/>
            <person name="Paasch A."/>
            <person name="Narechania A."/>
            <person name="Kim E."/>
        </authorList>
    </citation>
    <scope>NUCLEOTIDE SEQUENCE [LARGE SCALE GENOMIC DNA]</scope>
    <source>
        <strain evidence="2 3">PLY_AMNH</strain>
    </source>
</reference>
<dbReference type="GO" id="GO:0005829">
    <property type="term" value="C:cytosol"/>
    <property type="evidence" value="ECO:0007669"/>
    <property type="project" value="TreeGrafter"/>
</dbReference>
<gene>
    <name evidence="2" type="ORF">CYMTET_35558</name>
</gene>
<dbReference type="GO" id="GO:0032991">
    <property type="term" value="C:protein-containing complex"/>
    <property type="evidence" value="ECO:0007669"/>
    <property type="project" value="TreeGrafter"/>
</dbReference>
<sequence>MTFHGADPGEVPSAKTLETEQLDEEHQSVGIQDVAPKPGGAHCLRLPPKQLYTFVPDMRSRVFSFRLGDVCTSGSSDGRIGGQPPGADVASPLAAMGNNGGVAELQLRVEQTYLNIDGTGGAVYPVCEFLCHILALNRPLLEDLFEGRSVLDLGCGPGLLAMFWQRIAPLLTSNSRYCAVDGAPEVAELCRRNLSRGARDMAEGLRSGSSGVDAERAEGIDPSKADSRVQTASLWFGRKEVQEFLGKPSPNLEAEGGVFPKAAPAEPCGPPFGPLPSDTAGGRFYDRVVLCDCCYDDAFLEALIDTVVEIRNHYVRHRTGGTKQTEAGETKGESHAMEAPGAADTRESLKVIVCFQERHEDFEDWFLENMQATGFESTIDVWHEVKMSYDENQGEGAEEGADGPSFSIDDSGAENDSIRVTKAFRMVVFEYLK</sequence>
<organism evidence="2 3">
    <name type="scientific">Cymbomonas tetramitiformis</name>
    <dbReference type="NCBI Taxonomy" id="36881"/>
    <lineage>
        <taxon>Eukaryota</taxon>
        <taxon>Viridiplantae</taxon>
        <taxon>Chlorophyta</taxon>
        <taxon>Pyramimonadophyceae</taxon>
        <taxon>Pyramimonadales</taxon>
        <taxon>Pyramimonadaceae</taxon>
        <taxon>Cymbomonas</taxon>
    </lineage>
</organism>
<name>A0AAE0F8Y1_9CHLO</name>
<protein>
    <recommendedName>
        <fullName evidence="4">Methyltransferase domain-containing protein</fullName>
    </recommendedName>
</protein>
<proteinExistence type="predicted"/>
<evidence type="ECO:0000313" key="2">
    <source>
        <dbReference type="EMBL" id="KAK3255249.1"/>
    </source>
</evidence>
<dbReference type="PANTHER" id="PTHR14614:SF109">
    <property type="entry name" value="RIBOSOMAL LYSINE N-METHYLTRANSFERASE 5"/>
    <property type="match status" value="1"/>
</dbReference>
<dbReference type="EMBL" id="LGRX02022824">
    <property type="protein sequence ID" value="KAK3255249.1"/>
    <property type="molecule type" value="Genomic_DNA"/>
</dbReference>
<evidence type="ECO:0000256" key="1">
    <source>
        <dbReference type="SAM" id="MobiDB-lite"/>
    </source>
</evidence>
<dbReference type="AlphaFoldDB" id="A0AAE0F8Y1"/>
<feature type="compositionally biased region" description="Basic and acidic residues" evidence="1">
    <location>
        <begin position="213"/>
        <end position="223"/>
    </location>
</feature>
<dbReference type="Gene3D" id="3.40.50.150">
    <property type="entry name" value="Vaccinia Virus protein VP39"/>
    <property type="match status" value="1"/>
</dbReference>
<comment type="caution">
    <text evidence="2">The sequence shown here is derived from an EMBL/GenBank/DDBJ whole genome shotgun (WGS) entry which is preliminary data.</text>
</comment>
<feature type="compositionally biased region" description="Basic and acidic residues" evidence="1">
    <location>
        <begin position="326"/>
        <end position="336"/>
    </location>
</feature>
<feature type="region of interest" description="Disordered" evidence="1">
    <location>
        <begin position="203"/>
        <end position="223"/>
    </location>
</feature>
<feature type="region of interest" description="Disordered" evidence="1">
    <location>
        <begin position="1"/>
        <end position="34"/>
    </location>
</feature>
<evidence type="ECO:0008006" key="4">
    <source>
        <dbReference type="Google" id="ProtNLM"/>
    </source>
</evidence>